<sequence>MGSYSLMCFTIKRSRCVAFDTPTTTKSSLPQNPPCVRNQAHSNGKGIDGFDFVDDDDLLDQPADTENYSCRTHANMYLEHLPSKGKCFEPDNNSSDYTMLLHVHILRAKEKNCPAATRGWIPPRLHYGPSVFKINMTCSCSSTLFWSFVILLSRRLSSSFRKLVGYPAKLINMNISFKREDVSGITISEVKDHATSLVLGRGSLDDVSNITFVMNSKSTISDTNEVGVNVEVTNTNVLDIGSHTPLFAVLGHTLS</sequence>
<evidence type="ECO:0000313" key="1">
    <source>
        <dbReference type="EMBL" id="GEY26574.1"/>
    </source>
</evidence>
<gene>
    <name evidence="1" type="ORF">Tci_398548</name>
</gene>
<organism evidence="1">
    <name type="scientific">Tanacetum cinerariifolium</name>
    <name type="common">Dalmatian daisy</name>
    <name type="synonym">Chrysanthemum cinerariifolium</name>
    <dbReference type="NCBI Taxonomy" id="118510"/>
    <lineage>
        <taxon>Eukaryota</taxon>
        <taxon>Viridiplantae</taxon>
        <taxon>Streptophyta</taxon>
        <taxon>Embryophyta</taxon>
        <taxon>Tracheophyta</taxon>
        <taxon>Spermatophyta</taxon>
        <taxon>Magnoliopsida</taxon>
        <taxon>eudicotyledons</taxon>
        <taxon>Gunneridae</taxon>
        <taxon>Pentapetalae</taxon>
        <taxon>asterids</taxon>
        <taxon>campanulids</taxon>
        <taxon>Asterales</taxon>
        <taxon>Asteraceae</taxon>
        <taxon>Asteroideae</taxon>
        <taxon>Anthemideae</taxon>
        <taxon>Anthemidinae</taxon>
        <taxon>Tanacetum</taxon>
    </lineage>
</organism>
<proteinExistence type="predicted"/>
<name>A0A699HJ48_TANCI</name>
<reference evidence="1" key="1">
    <citation type="journal article" date="2019" name="Sci. Rep.">
        <title>Draft genome of Tanacetum cinerariifolium, the natural source of mosquito coil.</title>
        <authorList>
            <person name="Yamashiro T."/>
            <person name="Shiraishi A."/>
            <person name="Satake H."/>
            <person name="Nakayama K."/>
        </authorList>
    </citation>
    <scope>NUCLEOTIDE SEQUENCE</scope>
</reference>
<comment type="caution">
    <text evidence="1">The sequence shown here is derived from an EMBL/GenBank/DDBJ whole genome shotgun (WGS) entry which is preliminary data.</text>
</comment>
<dbReference type="EMBL" id="BKCJ010164509">
    <property type="protein sequence ID" value="GEY26574.1"/>
    <property type="molecule type" value="Genomic_DNA"/>
</dbReference>
<dbReference type="AlphaFoldDB" id="A0A699HJ48"/>
<accession>A0A699HJ48</accession>
<protein>
    <submittedName>
        <fullName evidence="1">Uncharacterized protein</fullName>
    </submittedName>
</protein>